<dbReference type="AlphaFoldDB" id="A0A8J4CU74"/>
<comment type="caution">
    <text evidence="2">The sequence shown here is derived from an EMBL/GenBank/DDBJ whole genome shotgun (WGS) entry which is preliminary data.</text>
</comment>
<evidence type="ECO:0000313" key="3">
    <source>
        <dbReference type="Proteomes" id="UP000747110"/>
    </source>
</evidence>
<feature type="region of interest" description="Disordered" evidence="1">
    <location>
        <begin position="74"/>
        <end position="117"/>
    </location>
</feature>
<gene>
    <name evidence="2" type="ORF">Vretifemale_16641</name>
</gene>
<sequence>DTTGGGNDGMAAIAVDALVVDDGGGGKGSSVSPADCGWKPPNEYSRPPRRLASDSSAIVFCVFNGGPSSAFCPPAFPDDGRSSETKGGWAVQAPPPQLPPPVPLRRQSCHHEGMEEG</sequence>
<feature type="non-terminal residue" evidence="2">
    <location>
        <position position="1"/>
    </location>
</feature>
<keyword evidence="3" id="KW-1185">Reference proteome</keyword>
<protein>
    <submittedName>
        <fullName evidence="2">Uncharacterized protein</fullName>
    </submittedName>
</protein>
<reference evidence="2" key="1">
    <citation type="journal article" date="2021" name="Proc. Natl. Acad. Sci. U.S.A.">
        <title>Three genomes in the algal genus Volvox reveal the fate of a haploid sex-determining region after a transition to homothallism.</title>
        <authorList>
            <person name="Yamamoto K."/>
            <person name="Hamaji T."/>
            <person name="Kawai-Toyooka H."/>
            <person name="Matsuzaki R."/>
            <person name="Takahashi F."/>
            <person name="Nishimura Y."/>
            <person name="Kawachi M."/>
            <person name="Noguchi H."/>
            <person name="Minakuchi Y."/>
            <person name="Umen J.G."/>
            <person name="Toyoda A."/>
            <person name="Nozaki H."/>
        </authorList>
    </citation>
    <scope>NUCLEOTIDE SEQUENCE</scope>
    <source>
        <strain evidence="2">NIES-3786</strain>
    </source>
</reference>
<evidence type="ECO:0000256" key="1">
    <source>
        <dbReference type="SAM" id="MobiDB-lite"/>
    </source>
</evidence>
<proteinExistence type="predicted"/>
<evidence type="ECO:0000313" key="2">
    <source>
        <dbReference type="EMBL" id="GIL88747.1"/>
    </source>
</evidence>
<organism evidence="2 3">
    <name type="scientific">Volvox reticuliferus</name>
    <dbReference type="NCBI Taxonomy" id="1737510"/>
    <lineage>
        <taxon>Eukaryota</taxon>
        <taxon>Viridiplantae</taxon>
        <taxon>Chlorophyta</taxon>
        <taxon>core chlorophytes</taxon>
        <taxon>Chlorophyceae</taxon>
        <taxon>CS clade</taxon>
        <taxon>Chlamydomonadales</taxon>
        <taxon>Volvocaceae</taxon>
        <taxon>Volvox</taxon>
    </lineage>
</organism>
<feature type="region of interest" description="Disordered" evidence="1">
    <location>
        <begin position="20"/>
        <end position="50"/>
    </location>
</feature>
<dbReference type="Proteomes" id="UP000747110">
    <property type="component" value="Unassembled WGS sequence"/>
</dbReference>
<name>A0A8J4CU74_9CHLO</name>
<accession>A0A8J4CU74</accession>
<dbReference type="EMBL" id="BNCP01000046">
    <property type="protein sequence ID" value="GIL88747.1"/>
    <property type="molecule type" value="Genomic_DNA"/>
</dbReference>
<feature type="compositionally biased region" description="Pro residues" evidence="1">
    <location>
        <begin position="93"/>
        <end position="103"/>
    </location>
</feature>